<comment type="caution">
    <text evidence="2">The sequence shown here is derived from an EMBL/GenBank/DDBJ whole genome shotgun (WGS) entry which is preliminary data.</text>
</comment>
<protein>
    <submittedName>
        <fullName evidence="2">Uncharacterized protein</fullName>
    </submittedName>
</protein>
<accession>A0A8K0IZR0</accession>
<feature type="non-terminal residue" evidence="2">
    <location>
        <position position="114"/>
    </location>
</feature>
<feature type="compositionally biased region" description="Basic and acidic residues" evidence="1">
    <location>
        <begin position="1"/>
        <end position="15"/>
    </location>
</feature>
<dbReference type="EMBL" id="SRPY01001536">
    <property type="protein sequence ID" value="KAG5912878.1"/>
    <property type="molecule type" value="Genomic_DNA"/>
</dbReference>
<organism evidence="2 3">
    <name type="scientific">Claviceps africana</name>
    <dbReference type="NCBI Taxonomy" id="83212"/>
    <lineage>
        <taxon>Eukaryota</taxon>
        <taxon>Fungi</taxon>
        <taxon>Dikarya</taxon>
        <taxon>Ascomycota</taxon>
        <taxon>Pezizomycotina</taxon>
        <taxon>Sordariomycetes</taxon>
        <taxon>Hypocreomycetidae</taxon>
        <taxon>Hypocreales</taxon>
        <taxon>Clavicipitaceae</taxon>
        <taxon>Claviceps</taxon>
    </lineage>
</organism>
<feature type="region of interest" description="Disordered" evidence="1">
    <location>
        <begin position="1"/>
        <end position="43"/>
    </location>
</feature>
<keyword evidence="3" id="KW-1185">Reference proteome</keyword>
<feature type="compositionally biased region" description="Acidic residues" evidence="1">
    <location>
        <begin position="30"/>
        <end position="39"/>
    </location>
</feature>
<proteinExistence type="predicted"/>
<name>A0A8K0IZR0_9HYPO</name>
<evidence type="ECO:0000256" key="1">
    <source>
        <dbReference type="SAM" id="MobiDB-lite"/>
    </source>
</evidence>
<gene>
    <name evidence="2" type="ORF">E4U42_001740</name>
</gene>
<dbReference type="AlphaFoldDB" id="A0A8K0IZR0"/>
<evidence type="ECO:0000313" key="2">
    <source>
        <dbReference type="EMBL" id="KAG5912878.1"/>
    </source>
</evidence>
<sequence length="114" mass="12724">MPHTPEHRGLNHRGDGSPSFARTESGLFLDDSDDDDDDYDLRSEVGGSETYEMIAGGRTGRADGDSGRRLSDGSTVASFELYTPDEEAAVRRKFDRKLVLFVAWLFMLSFLDRS</sequence>
<dbReference type="OrthoDB" id="2985014at2759"/>
<reference evidence="2" key="1">
    <citation type="journal article" date="2020" name="bioRxiv">
        <title>Whole genome comparisons of ergot fungi reveals the divergence and evolution of species within the genus Claviceps are the result of varying mechanisms driving genome evolution and host range expansion.</title>
        <authorList>
            <person name="Wyka S.A."/>
            <person name="Mondo S.J."/>
            <person name="Liu M."/>
            <person name="Dettman J."/>
            <person name="Nalam V."/>
            <person name="Broders K.D."/>
        </authorList>
    </citation>
    <scope>NUCLEOTIDE SEQUENCE</scope>
    <source>
        <strain evidence="2">CCC 489</strain>
    </source>
</reference>
<evidence type="ECO:0000313" key="3">
    <source>
        <dbReference type="Proteomes" id="UP000811619"/>
    </source>
</evidence>
<dbReference type="Proteomes" id="UP000811619">
    <property type="component" value="Unassembled WGS sequence"/>
</dbReference>